<dbReference type="PANTHER" id="PTHR43386:SF2">
    <property type="entry name" value="OLIGOPEPTIDE TRANSPORT SYSTEM PERMEASE PROTEIN OPPC"/>
    <property type="match status" value="1"/>
</dbReference>
<organism evidence="14 15">
    <name type="scientific">Phragmitibacter flavus</name>
    <dbReference type="NCBI Taxonomy" id="2576071"/>
    <lineage>
        <taxon>Bacteria</taxon>
        <taxon>Pseudomonadati</taxon>
        <taxon>Verrucomicrobiota</taxon>
        <taxon>Verrucomicrobiia</taxon>
        <taxon>Verrucomicrobiales</taxon>
        <taxon>Verrucomicrobiaceae</taxon>
        <taxon>Phragmitibacter</taxon>
    </lineage>
</organism>
<feature type="transmembrane region" description="Helical" evidence="12">
    <location>
        <begin position="95"/>
        <end position="117"/>
    </location>
</feature>
<feature type="transmembrane region" description="Helical" evidence="12">
    <location>
        <begin position="296"/>
        <end position="317"/>
    </location>
</feature>
<dbReference type="PANTHER" id="PTHR43386">
    <property type="entry name" value="OLIGOPEPTIDE TRANSPORT SYSTEM PERMEASE PROTEIN APPC"/>
    <property type="match status" value="1"/>
</dbReference>
<name>A0A5R8KJI0_9BACT</name>
<evidence type="ECO:0000256" key="7">
    <source>
        <dbReference type="ARBA" id="ARBA00022927"/>
    </source>
</evidence>
<accession>A0A5R8KJI0</accession>
<proteinExistence type="inferred from homology"/>
<evidence type="ECO:0000256" key="3">
    <source>
        <dbReference type="ARBA" id="ARBA00022475"/>
    </source>
</evidence>
<dbReference type="CDD" id="cd06261">
    <property type="entry name" value="TM_PBP2"/>
    <property type="match status" value="1"/>
</dbReference>
<evidence type="ECO:0000256" key="4">
    <source>
        <dbReference type="ARBA" id="ARBA00022519"/>
    </source>
</evidence>
<keyword evidence="5 12" id="KW-0812">Transmembrane</keyword>
<feature type="transmembrane region" description="Helical" evidence="12">
    <location>
        <begin position="182"/>
        <end position="201"/>
    </location>
</feature>
<dbReference type="InterPro" id="IPR000515">
    <property type="entry name" value="MetI-like"/>
</dbReference>
<keyword evidence="8 12" id="KW-1133">Transmembrane helix</keyword>
<gene>
    <name evidence="14" type="ORF">FEM03_03370</name>
</gene>
<protein>
    <recommendedName>
        <fullName evidence="11">Oligopeptide transport system permease protein OppC</fullName>
    </recommendedName>
</protein>
<dbReference type="Pfam" id="PF12911">
    <property type="entry name" value="OppC_N"/>
    <property type="match status" value="1"/>
</dbReference>
<evidence type="ECO:0000313" key="15">
    <source>
        <dbReference type="Proteomes" id="UP000306196"/>
    </source>
</evidence>
<comment type="similarity">
    <text evidence="10">Belongs to the binding-protein-dependent transport system permease family. OppBC subfamily.</text>
</comment>
<dbReference type="Proteomes" id="UP000306196">
    <property type="component" value="Unassembled WGS sequence"/>
</dbReference>
<dbReference type="AlphaFoldDB" id="A0A5R8KJI0"/>
<dbReference type="InterPro" id="IPR035906">
    <property type="entry name" value="MetI-like_sf"/>
</dbReference>
<evidence type="ECO:0000259" key="13">
    <source>
        <dbReference type="PROSITE" id="PS50928"/>
    </source>
</evidence>
<keyword evidence="15" id="KW-1185">Reference proteome</keyword>
<evidence type="ECO:0000256" key="2">
    <source>
        <dbReference type="ARBA" id="ARBA00022448"/>
    </source>
</evidence>
<comment type="caution">
    <text evidence="14">The sequence shown here is derived from an EMBL/GenBank/DDBJ whole genome shotgun (WGS) entry which is preliminary data.</text>
</comment>
<reference evidence="14 15" key="1">
    <citation type="submission" date="2019-05" db="EMBL/GenBank/DDBJ databases">
        <title>Verrucobacter flavum gen. nov., sp. nov. a new member of the family Verrucomicrobiaceae.</title>
        <authorList>
            <person name="Szuroczki S."/>
            <person name="Abbaszade G."/>
            <person name="Szabo A."/>
            <person name="Felfoldi T."/>
            <person name="Schumann P."/>
            <person name="Boka K."/>
            <person name="Keki Z."/>
            <person name="Toumi M."/>
            <person name="Toth E."/>
        </authorList>
    </citation>
    <scope>NUCLEOTIDE SEQUENCE [LARGE SCALE GENOMIC DNA]</scope>
    <source>
        <strain evidence="14 15">MG-N-17</strain>
    </source>
</reference>
<evidence type="ECO:0000256" key="6">
    <source>
        <dbReference type="ARBA" id="ARBA00022856"/>
    </source>
</evidence>
<feature type="transmembrane region" description="Helical" evidence="12">
    <location>
        <begin position="26"/>
        <end position="48"/>
    </location>
</feature>
<dbReference type="GO" id="GO:0015833">
    <property type="term" value="P:peptide transport"/>
    <property type="evidence" value="ECO:0007669"/>
    <property type="project" value="UniProtKB-KW"/>
</dbReference>
<evidence type="ECO:0000256" key="1">
    <source>
        <dbReference type="ARBA" id="ARBA00004429"/>
    </source>
</evidence>
<dbReference type="GO" id="GO:0005886">
    <property type="term" value="C:plasma membrane"/>
    <property type="evidence" value="ECO:0007669"/>
    <property type="project" value="UniProtKB-SubCell"/>
</dbReference>
<dbReference type="PROSITE" id="PS50928">
    <property type="entry name" value="ABC_TM1"/>
    <property type="match status" value="1"/>
</dbReference>
<dbReference type="SUPFAM" id="SSF161098">
    <property type="entry name" value="MetI-like"/>
    <property type="match status" value="1"/>
</dbReference>
<evidence type="ECO:0000256" key="11">
    <source>
        <dbReference type="ARBA" id="ARBA00072251"/>
    </source>
</evidence>
<dbReference type="EMBL" id="VAUV01000002">
    <property type="protein sequence ID" value="TLD72410.1"/>
    <property type="molecule type" value="Genomic_DNA"/>
</dbReference>
<dbReference type="OrthoDB" id="9783218at2"/>
<keyword evidence="2 12" id="KW-0813">Transport</keyword>
<dbReference type="InterPro" id="IPR025966">
    <property type="entry name" value="OppC_N"/>
</dbReference>
<dbReference type="InterPro" id="IPR050366">
    <property type="entry name" value="BP-dependent_transpt_permease"/>
</dbReference>
<feature type="transmembrane region" description="Helical" evidence="12">
    <location>
        <begin position="129"/>
        <end position="149"/>
    </location>
</feature>
<keyword evidence="4" id="KW-0997">Cell inner membrane</keyword>
<evidence type="ECO:0000256" key="9">
    <source>
        <dbReference type="ARBA" id="ARBA00023136"/>
    </source>
</evidence>
<comment type="subcellular location">
    <subcellularLocation>
        <location evidence="1">Cell inner membrane</location>
        <topology evidence="1">Multi-pass membrane protein</topology>
    </subcellularLocation>
    <subcellularLocation>
        <location evidence="12">Cell membrane</location>
        <topology evidence="12">Multi-pass membrane protein</topology>
    </subcellularLocation>
</comment>
<dbReference type="GO" id="GO:0055085">
    <property type="term" value="P:transmembrane transport"/>
    <property type="evidence" value="ECO:0007669"/>
    <property type="project" value="InterPro"/>
</dbReference>
<dbReference type="GO" id="GO:0015031">
    <property type="term" value="P:protein transport"/>
    <property type="evidence" value="ECO:0007669"/>
    <property type="project" value="UniProtKB-KW"/>
</dbReference>
<dbReference type="RefSeq" id="WP_138084766.1">
    <property type="nucleotide sequence ID" value="NZ_VAUV01000002.1"/>
</dbReference>
<evidence type="ECO:0000256" key="10">
    <source>
        <dbReference type="ARBA" id="ARBA00024202"/>
    </source>
</evidence>
<evidence type="ECO:0000256" key="5">
    <source>
        <dbReference type="ARBA" id="ARBA00022692"/>
    </source>
</evidence>
<evidence type="ECO:0000256" key="8">
    <source>
        <dbReference type="ARBA" id="ARBA00022989"/>
    </source>
</evidence>
<feature type="transmembrane region" description="Helical" evidence="12">
    <location>
        <begin position="238"/>
        <end position="258"/>
    </location>
</feature>
<keyword evidence="3" id="KW-1003">Cell membrane</keyword>
<keyword evidence="6" id="KW-0571">Peptide transport</keyword>
<dbReference type="Pfam" id="PF00528">
    <property type="entry name" value="BPD_transp_1"/>
    <property type="match status" value="1"/>
</dbReference>
<evidence type="ECO:0000313" key="14">
    <source>
        <dbReference type="EMBL" id="TLD72410.1"/>
    </source>
</evidence>
<dbReference type="Gene3D" id="1.10.3720.10">
    <property type="entry name" value="MetI-like"/>
    <property type="match status" value="1"/>
</dbReference>
<sequence length="330" mass="36104">MAEAATSNRWQGSPPNGWQILRRNRLAMVSLWFTLAVAVLAVVIPFFLDAGVKQVSEDQFFPPMSRSEDGTRFHLLGTDANGQDLFYRLLTGAQVSLGVGLVGALVSLVIGGIYGMISGYAGGRIDGGMMRLVDILNSVPSLLFVMIFINTFDGYFKDGLDGLRLWAQGEQMKWLVDLANDAIPYSRIGILVLALGLVQWLTMARLVRGQVLVLKELAFVSASRAMGQGWWRILWKHLWPNLSTLVLTCLTLTIPAVIRDESFLSFLGLGIEDPAASWGSLLKDGAQVINPLDSKWWLLAFPAALMSSTLLALNFLGDGLRDAFDPKGGD</sequence>
<evidence type="ECO:0000256" key="12">
    <source>
        <dbReference type="RuleBase" id="RU363032"/>
    </source>
</evidence>
<keyword evidence="9 12" id="KW-0472">Membrane</keyword>
<feature type="domain" description="ABC transmembrane type-1" evidence="13">
    <location>
        <begin position="93"/>
        <end position="317"/>
    </location>
</feature>
<keyword evidence="7" id="KW-0653">Protein transport</keyword>